<evidence type="ECO:0000313" key="5">
    <source>
        <dbReference type="Proteomes" id="UP000005713"/>
    </source>
</evidence>
<dbReference type="NCBIfam" id="NF040974">
    <property type="entry name" value="RepABC_RepC"/>
    <property type="match status" value="1"/>
</dbReference>
<dbReference type="AlphaFoldDB" id="A3K4C0"/>
<feature type="domain" description="Plasmid replication protein C N-terminal" evidence="2">
    <location>
        <begin position="11"/>
        <end position="182"/>
    </location>
</feature>
<dbReference type="eggNOG" id="COG1846">
    <property type="taxonomic scope" value="Bacteria"/>
</dbReference>
<feature type="region of interest" description="Disordered" evidence="1">
    <location>
        <begin position="236"/>
        <end position="284"/>
    </location>
</feature>
<accession>A3K4C0</accession>
<evidence type="ECO:0000256" key="1">
    <source>
        <dbReference type="SAM" id="MobiDB-lite"/>
    </source>
</evidence>
<dbReference type="EMBL" id="AAYA01000007">
    <property type="protein sequence ID" value="EBA07819.1"/>
    <property type="molecule type" value="Genomic_DNA"/>
</dbReference>
<evidence type="ECO:0000259" key="2">
    <source>
        <dbReference type="Pfam" id="PF03428"/>
    </source>
</evidence>
<dbReference type="Proteomes" id="UP000005713">
    <property type="component" value="Unassembled WGS sequence"/>
</dbReference>
<comment type="caution">
    <text evidence="4">The sequence shown here is derived from an EMBL/GenBank/DDBJ whole genome shotgun (WGS) entry which is preliminary data.</text>
</comment>
<reference evidence="4 5" key="1">
    <citation type="submission" date="2006-06" db="EMBL/GenBank/DDBJ databases">
        <authorList>
            <person name="Moran M.A."/>
            <person name="Ferriera S."/>
            <person name="Johnson J."/>
            <person name="Kravitz S."/>
            <person name="Beeson K."/>
            <person name="Sutton G."/>
            <person name="Rogers Y.-H."/>
            <person name="Friedman R."/>
            <person name="Frazier M."/>
            <person name="Venter J.C."/>
        </authorList>
    </citation>
    <scope>NUCLEOTIDE SEQUENCE [LARGE SCALE GENOMIC DNA]</scope>
    <source>
        <strain evidence="4 5">E-37</strain>
    </source>
</reference>
<evidence type="ECO:0000313" key="4">
    <source>
        <dbReference type="EMBL" id="EBA07819.1"/>
    </source>
</evidence>
<dbReference type="NCBIfam" id="NF010396">
    <property type="entry name" value="PRK13824.1"/>
    <property type="match status" value="1"/>
</dbReference>
<feature type="compositionally biased region" description="Polar residues" evidence="1">
    <location>
        <begin position="238"/>
        <end position="250"/>
    </location>
</feature>
<name>A3K4C0_SAGS3</name>
<dbReference type="Pfam" id="PF11800">
    <property type="entry name" value="RP-C_C"/>
    <property type="match status" value="1"/>
</dbReference>
<gene>
    <name evidence="4" type="ORF">SSE37_01160</name>
</gene>
<organism evidence="4 5">
    <name type="scientific">Sagittula stellata (strain ATCC 700073 / DSM 11524 / E-37)</name>
    <dbReference type="NCBI Taxonomy" id="388399"/>
    <lineage>
        <taxon>Bacteria</taxon>
        <taxon>Pseudomonadati</taxon>
        <taxon>Pseudomonadota</taxon>
        <taxon>Alphaproteobacteria</taxon>
        <taxon>Rhodobacterales</taxon>
        <taxon>Roseobacteraceae</taxon>
        <taxon>Sagittula</taxon>
    </lineage>
</organism>
<feature type="domain" description="Plasmid replication protein C C-terminal" evidence="3">
    <location>
        <begin position="303"/>
        <end position="402"/>
    </location>
</feature>
<dbReference type="InterPro" id="IPR036388">
    <property type="entry name" value="WH-like_DNA-bd_sf"/>
</dbReference>
<protein>
    <submittedName>
        <fullName evidence="4">Replication initiator RepC</fullName>
    </submittedName>
</protein>
<dbReference type="InterPro" id="IPR005090">
    <property type="entry name" value="RepC_N"/>
</dbReference>
<proteinExistence type="predicted"/>
<dbReference type="InterPro" id="IPR047611">
    <property type="entry name" value="RepABC_RepC"/>
</dbReference>
<keyword evidence="5" id="KW-1185">Reference proteome</keyword>
<dbReference type="SUPFAM" id="SSF46785">
    <property type="entry name" value="Winged helix' DNA-binding domain"/>
    <property type="match status" value="1"/>
</dbReference>
<feature type="compositionally biased region" description="Basic and acidic residues" evidence="1">
    <location>
        <begin position="251"/>
        <end position="266"/>
    </location>
</feature>
<dbReference type="OrthoDB" id="7488837at2"/>
<evidence type="ECO:0000259" key="3">
    <source>
        <dbReference type="Pfam" id="PF11800"/>
    </source>
</evidence>
<dbReference type="Pfam" id="PF03428">
    <property type="entry name" value="RP-C"/>
    <property type="match status" value="1"/>
</dbReference>
<dbReference type="InterPro" id="IPR021760">
    <property type="entry name" value="RepC_C"/>
</dbReference>
<dbReference type="Gene3D" id="1.10.10.10">
    <property type="entry name" value="Winged helix-like DNA-binding domain superfamily/Winged helix DNA-binding domain"/>
    <property type="match status" value="1"/>
</dbReference>
<sequence length="405" mass="44743">MRYDPITPFRRPMTPALMDHRAQLDTPLPPDGLNKWEALRELACARNAYGLSDRDMTVLQALVSFHPDTVLGSGGAAPVVYPSNAAICERLNGMPCSTMRRHLSRLVGAGVIVRRDSPNGKRYARRVGDAKVAYGFDLSPLVLRHAEVCAHAEKIRAERDALKRLRETVSLMRRDLAGLVDWGRTERPDLATWDIYEDLARLAARDLRRKLDHAALETLRARLFAALTEVRDLLEPQESVTQTAETSTSHARNEQHHQNSEKDSHASEGAVPGEDGNVTPLTSRKANLGTDAQEDAPPAPSLPLRLVLLACPEIQSYAPHPVRHWHEFVAIAETVRPMTGISPTAWEEARRAMGPEQAAVVLAALLERFTEIRNPGGYLRHLTAKASEGAFSCGPMVMALLRRAA</sequence>
<dbReference type="InterPro" id="IPR036390">
    <property type="entry name" value="WH_DNA-bd_sf"/>
</dbReference>
<dbReference type="RefSeq" id="WP_005859462.1">
    <property type="nucleotide sequence ID" value="NZ_AAYA01000007.1"/>
</dbReference>